<dbReference type="PANTHER" id="PTHR30096:SF0">
    <property type="entry name" value="4,5-DOPA DIOXYGENASE EXTRADIOL-LIKE PROTEIN"/>
    <property type="match status" value="1"/>
</dbReference>
<dbReference type="GO" id="GO:0008198">
    <property type="term" value="F:ferrous iron binding"/>
    <property type="evidence" value="ECO:0007669"/>
    <property type="project" value="InterPro"/>
</dbReference>
<sequence length="290" mass="31393">MTTLPELDRHLATAIPASRDQRSWTPDDGALPSIYLSHGAPPLLEDGPWMRELFDWAAGLPKPKAVLIVSAHWESAPLSVSGTAAGTPLVYDFGGFAPHFYRLQYATPDAGALARRVAAAMPDSEPVHEHRSRGLDHGAWVPLMVMYPLGDVPVLQLSLPTHDPDRLLELGRRLRPLREEGVLIVGSGFMTHGLPFLSREHWLGAGGPPGWSKDFDAWAAEALAKGDVDTLARYASLAPGMPFAHPTVEHYTPLFVTLGAADRPDAPTTSVIDGYFMGLSKRSIQTDASV</sequence>
<evidence type="ECO:0000259" key="6">
    <source>
        <dbReference type="Pfam" id="PF02900"/>
    </source>
</evidence>
<keyword evidence="5" id="KW-0560">Oxidoreductase</keyword>
<evidence type="ECO:0000256" key="3">
    <source>
        <dbReference type="ARBA" id="ARBA00022723"/>
    </source>
</evidence>
<dbReference type="InterPro" id="IPR004183">
    <property type="entry name" value="Xdiol_dOase_suB"/>
</dbReference>
<comment type="similarity">
    <text evidence="2">Belongs to the DODA-type extradiol aromatic ring-opening dioxygenase family.</text>
</comment>
<comment type="cofactor">
    <cofactor evidence="1">
        <name>Zn(2+)</name>
        <dbReference type="ChEBI" id="CHEBI:29105"/>
    </cofactor>
</comment>
<feature type="domain" description="Extradiol ring-cleavage dioxygenase class III enzyme subunit B" evidence="6">
    <location>
        <begin position="51"/>
        <end position="263"/>
    </location>
</feature>
<evidence type="ECO:0000256" key="2">
    <source>
        <dbReference type="ARBA" id="ARBA00007581"/>
    </source>
</evidence>
<accession>A0A919PJC2</accession>
<gene>
    <name evidence="7" type="ORF">Dsi01nite_016210</name>
</gene>
<dbReference type="AlphaFoldDB" id="A0A919PJC2"/>
<proteinExistence type="inferred from homology"/>
<evidence type="ECO:0000313" key="7">
    <source>
        <dbReference type="EMBL" id="GIG43580.1"/>
    </source>
</evidence>
<keyword evidence="8" id="KW-1185">Reference proteome</keyword>
<dbReference type="GO" id="GO:0016702">
    <property type="term" value="F:oxidoreductase activity, acting on single donors with incorporation of molecular oxygen, incorporation of two atoms of oxygen"/>
    <property type="evidence" value="ECO:0007669"/>
    <property type="project" value="UniProtKB-ARBA"/>
</dbReference>
<dbReference type="RefSeq" id="WP_203845442.1">
    <property type="nucleotide sequence ID" value="NZ_BAAAVW010000004.1"/>
</dbReference>
<dbReference type="EMBL" id="BONQ01000025">
    <property type="protein sequence ID" value="GIG43580.1"/>
    <property type="molecule type" value="Genomic_DNA"/>
</dbReference>
<dbReference type="PANTHER" id="PTHR30096">
    <property type="entry name" value="4,5-DOPA DIOXYGENASE EXTRADIOL-LIKE PROTEIN"/>
    <property type="match status" value="1"/>
</dbReference>
<dbReference type="InterPro" id="IPR014436">
    <property type="entry name" value="Extradiol_dOase_DODA"/>
</dbReference>
<evidence type="ECO:0000256" key="4">
    <source>
        <dbReference type="ARBA" id="ARBA00022833"/>
    </source>
</evidence>
<dbReference type="Gene3D" id="3.40.830.10">
    <property type="entry name" value="LigB-like"/>
    <property type="match status" value="1"/>
</dbReference>
<evidence type="ECO:0000256" key="1">
    <source>
        <dbReference type="ARBA" id="ARBA00001947"/>
    </source>
</evidence>
<dbReference type="PIRSF" id="PIRSF006157">
    <property type="entry name" value="Doxgns_DODA"/>
    <property type="match status" value="1"/>
</dbReference>
<keyword evidence="4" id="KW-0862">Zinc</keyword>
<keyword evidence="3" id="KW-0479">Metal-binding</keyword>
<protein>
    <submittedName>
        <fullName evidence="7">Dioxygenase</fullName>
    </submittedName>
</protein>
<name>A0A919PJC2_9ACTN</name>
<evidence type="ECO:0000313" key="8">
    <source>
        <dbReference type="Proteomes" id="UP000660611"/>
    </source>
</evidence>
<keyword evidence="7" id="KW-0223">Dioxygenase</keyword>
<dbReference type="Pfam" id="PF02900">
    <property type="entry name" value="LigB"/>
    <property type="match status" value="1"/>
</dbReference>
<dbReference type="Proteomes" id="UP000660611">
    <property type="component" value="Unassembled WGS sequence"/>
</dbReference>
<dbReference type="CDD" id="cd07363">
    <property type="entry name" value="45_DOPA_Dioxygenase"/>
    <property type="match status" value="1"/>
</dbReference>
<evidence type="ECO:0000256" key="5">
    <source>
        <dbReference type="ARBA" id="ARBA00023002"/>
    </source>
</evidence>
<organism evidence="7 8">
    <name type="scientific">Dactylosporangium siamense</name>
    <dbReference type="NCBI Taxonomy" id="685454"/>
    <lineage>
        <taxon>Bacteria</taxon>
        <taxon>Bacillati</taxon>
        <taxon>Actinomycetota</taxon>
        <taxon>Actinomycetes</taxon>
        <taxon>Micromonosporales</taxon>
        <taxon>Micromonosporaceae</taxon>
        <taxon>Dactylosporangium</taxon>
    </lineage>
</organism>
<comment type="caution">
    <text evidence="7">The sequence shown here is derived from an EMBL/GenBank/DDBJ whole genome shotgun (WGS) entry which is preliminary data.</text>
</comment>
<dbReference type="GO" id="GO:0008270">
    <property type="term" value="F:zinc ion binding"/>
    <property type="evidence" value="ECO:0007669"/>
    <property type="project" value="InterPro"/>
</dbReference>
<reference evidence="7" key="1">
    <citation type="submission" date="2021-01" db="EMBL/GenBank/DDBJ databases">
        <title>Whole genome shotgun sequence of Dactylosporangium siamense NBRC 106093.</title>
        <authorList>
            <person name="Komaki H."/>
            <person name="Tamura T."/>
        </authorList>
    </citation>
    <scope>NUCLEOTIDE SEQUENCE</scope>
    <source>
        <strain evidence="7">NBRC 106093</strain>
    </source>
</reference>
<dbReference type="SUPFAM" id="SSF53213">
    <property type="entry name" value="LigB-like"/>
    <property type="match status" value="1"/>
</dbReference>